<feature type="compositionally biased region" description="Basic residues" evidence="1">
    <location>
        <begin position="27"/>
        <end position="38"/>
    </location>
</feature>
<organism evidence="2 3">
    <name type="scientific">Boothiomyces macroporosus</name>
    <dbReference type="NCBI Taxonomy" id="261099"/>
    <lineage>
        <taxon>Eukaryota</taxon>
        <taxon>Fungi</taxon>
        <taxon>Fungi incertae sedis</taxon>
        <taxon>Chytridiomycota</taxon>
        <taxon>Chytridiomycota incertae sedis</taxon>
        <taxon>Chytridiomycetes</taxon>
        <taxon>Rhizophydiales</taxon>
        <taxon>Terramycetaceae</taxon>
        <taxon>Boothiomyces</taxon>
    </lineage>
</organism>
<reference evidence="2" key="1">
    <citation type="submission" date="2020-05" db="EMBL/GenBank/DDBJ databases">
        <title>Phylogenomic resolution of chytrid fungi.</title>
        <authorList>
            <person name="Stajich J.E."/>
            <person name="Amses K."/>
            <person name="Simmons R."/>
            <person name="Seto K."/>
            <person name="Myers J."/>
            <person name="Bonds A."/>
            <person name="Quandt C.A."/>
            <person name="Barry K."/>
            <person name="Liu P."/>
            <person name="Grigoriev I."/>
            <person name="Longcore J.E."/>
            <person name="James T.Y."/>
        </authorList>
    </citation>
    <scope>NUCLEOTIDE SEQUENCE</scope>
    <source>
        <strain evidence="2">PLAUS21</strain>
    </source>
</reference>
<evidence type="ECO:0000313" key="2">
    <source>
        <dbReference type="EMBL" id="KAJ3256212.1"/>
    </source>
</evidence>
<proteinExistence type="predicted"/>
<feature type="compositionally biased region" description="Basic and acidic residues" evidence="1">
    <location>
        <begin position="166"/>
        <end position="207"/>
    </location>
</feature>
<feature type="region of interest" description="Disordered" evidence="1">
    <location>
        <begin position="340"/>
        <end position="381"/>
    </location>
</feature>
<evidence type="ECO:0000313" key="3">
    <source>
        <dbReference type="Proteomes" id="UP001210925"/>
    </source>
</evidence>
<feature type="compositionally biased region" description="Polar residues" evidence="1">
    <location>
        <begin position="352"/>
        <end position="363"/>
    </location>
</feature>
<feature type="compositionally biased region" description="Low complexity" evidence="1">
    <location>
        <begin position="140"/>
        <end position="165"/>
    </location>
</feature>
<evidence type="ECO:0000256" key="1">
    <source>
        <dbReference type="SAM" id="MobiDB-lite"/>
    </source>
</evidence>
<dbReference type="Proteomes" id="UP001210925">
    <property type="component" value="Unassembled WGS sequence"/>
</dbReference>
<dbReference type="EMBL" id="JADGKB010000054">
    <property type="protein sequence ID" value="KAJ3256212.1"/>
    <property type="molecule type" value="Genomic_DNA"/>
</dbReference>
<feature type="region of interest" description="Disordered" evidence="1">
    <location>
        <begin position="20"/>
        <end position="50"/>
    </location>
</feature>
<protein>
    <submittedName>
        <fullName evidence="2">Uncharacterized protein</fullName>
    </submittedName>
</protein>
<keyword evidence="3" id="KW-1185">Reference proteome</keyword>
<dbReference type="AlphaFoldDB" id="A0AAD5Y2L3"/>
<feature type="compositionally biased region" description="Basic residues" evidence="1">
    <location>
        <begin position="127"/>
        <end position="139"/>
    </location>
</feature>
<accession>A0AAD5Y2L3</accession>
<feature type="region of interest" description="Disordered" evidence="1">
    <location>
        <begin position="113"/>
        <end position="318"/>
    </location>
</feature>
<sequence length="471" mass="53188">MQQELLYQNAVVETRESKWEVNLEKAKSKKKKKSKKTKSEKALSVTSYSSDDEPLILRHSNLSAKSLGTTKPNLGMSQRNLSQPTINHIYIPPAHPAGYSAASYSANQAKAPQVIFNPYGQEPHEEKKKKKEPKKRHSISSKNSSSLSKSSKSTNESLTKTPKSSSSKEGKSLEKVRSKSRLNDDFDTRSERKARKSFADDFDTRSERKSRRSMAIDDFDTFSVSSKRSKKKDKTASVRSSSIPAPPTSKVTPNEDEDVPLSQKKQEFNRLSSRSQETLARNSSLKLGRPSDLNLYDRKRESSSSTTFVGKEEPVVEKEKKKGLFTRLFNCFKSSDNLKKKPTKEELAMVKTPSNTSYRSLDPNSALDPKADFRSRLDPKSSAVTLTDRGAPAKYEFDLPQISSAKPYQPISTAKTQEPLEFGLELDDIMSKYFDSTKVTRPQRRNTQSKNDKLNYSVDVDPELFEFRGFL</sequence>
<gene>
    <name evidence="2" type="ORF">HK103_005671</name>
</gene>
<comment type="caution">
    <text evidence="2">The sequence shown here is derived from an EMBL/GenBank/DDBJ whole genome shotgun (WGS) entry which is preliminary data.</text>
</comment>
<feature type="compositionally biased region" description="Basic and acidic residues" evidence="1">
    <location>
        <begin position="369"/>
        <end position="379"/>
    </location>
</feature>
<feature type="compositionally biased region" description="Polar residues" evidence="1">
    <location>
        <begin position="269"/>
        <end position="285"/>
    </location>
</feature>
<name>A0AAD5Y2L3_9FUNG</name>